<proteinExistence type="inferred from homology"/>
<dbReference type="InterPro" id="IPR036388">
    <property type="entry name" value="WH-like_DNA-bd_sf"/>
</dbReference>
<keyword evidence="3 12" id="KW-0963">Cytoplasm</keyword>
<evidence type="ECO:0000256" key="1">
    <source>
        <dbReference type="ARBA" id="ARBA00001286"/>
    </source>
</evidence>
<dbReference type="GO" id="GO:0043565">
    <property type="term" value="F:sequence-specific DNA binding"/>
    <property type="evidence" value="ECO:0007669"/>
    <property type="project" value="InterPro"/>
</dbReference>
<dbReference type="HAMAP" id="MF_00772">
    <property type="entry name" value="OGT"/>
    <property type="match status" value="1"/>
</dbReference>
<dbReference type="PIRSF" id="PIRSF000409">
    <property type="entry name" value="Ada"/>
    <property type="match status" value="1"/>
</dbReference>
<feature type="binding site" evidence="14">
    <location>
        <position position="45"/>
    </location>
    <ligand>
        <name>DNA</name>
        <dbReference type="ChEBI" id="CHEBI:16991"/>
    </ligand>
</feature>
<gene>
    <name evidence="17" type="ORF">SASC598J21_005880</name>
</gene>
<dbReference type="Pfam" id="PF02870">
    <property type="entry name" value="Methyltransf_1N"/>
    <property type="match status" value="1"/>
</dbReference>
<dbReference type="Pfam" id="PF01035">
    <property type="entry name" value="DNA_binding_1"/>
    <property type="match status" value="1"/>
</dbReference>
<evidence type="ECO:0000256" key="12">
    <source>
        <dbReference type="HAMAP-Rule" id="MF_00772"/>
    </source>
</evidence>
<evidence type="ECO:0000256" key="4">
    <source>
        <dbReference type="ARBA" id="ARBA00022603"/>
    </source>
</evidence>
<keyword evidence="10 12" id="KW-0234">DNA repair</keyword>
<organism evidence="17 18">
    <name type="scientific">Snodgrassella alvi SCGC AB-598-J21</name>
    <dbReference type="NCBI Taxonomy" id="1385367"/>
    <lineage>
        <taxon>Bacteria</taxon>
        <taxon>Pseudomonadati</taxon>
        <taxon>Pseudomonadota</taxon>
        <taxon>Betaproteobacteria</taxon>
        <taxon>Neisseriales</taxon>
        <taxon>Neisseriaceae</taxon>
        <taxon>Snodgrassella</taxon>
    </lineage>
</organism>
<evidence type="ECO:0000256" key="8">
    <source>
        <dbReference type="ARBA" id="ARBA00023159"/>
    </source>
</evidence>
<comment type="catalytic activity">
    <reaction evidence="11 12">
        <text>a 6-O-methyl-2'-deoxyguanosine in DNA + L-cysteinyl-[protein] = S-methyl-L-cysteinyl-[protein] + a 2'-deoxyguanosine in DNA</text>
        <dbReference type="Rhea" id="RHEA:24000"/>
        <dbReference type="Rhea" id="RHEA-COMP:10131"/>
        <dbReference type="Rhea" id="RHEA-COMP:10132"/>
        <dbReference type="Rhea" id="RHEA-COMP:11367"/>
        <dbReference type="Rhea" id="RHEA-COMP:11368"/>
        <dbReference type="ChEBI" id="CHEBI:29950"/>
        <dbReference type="ChEBI" id="CHEBI:82612"/>
        <dbReference type="ChEBI" id="CHEBI:85445"/>
        <dbReference type="ChEBI" id="CHEBI:85448"/>
        <dbReference type="EC" id="2.1.1.63"/>
    </reaction>
</comment>
<dbReference type="InterPro" id="IPR014048">
    <property type="entry name" value="MethylDNA_cys_MeTrfase_DNA-bd"/>
</dbReference>
<feature type="domain" description="HTH araC/xylS-type" evidence="16">
    <location>
        <begin position="83"/>
        <end position="182"/>
    </location>
</feature>
<comment type="catalytic activity">
    <reaction evidence="1 12">
        <text>a 4-O-methyl-thymidine in DNA + L-cysteinyl-[protein] = a thymidine in DNA + S-methyl-L-cysteinyl-[protein]</text>
        <dbReference type="Rhea" id="RHEA:53428"/>
        <dbReference type="Rhea" id="RHEA-COMP:10131"/>
        <dbReference type="Rhea" id="RHEA-COMP:10132"/>
        <dbReference type="Rhea" id="RHEA-COMP:13555"/>
        <dbReference type="Rhea" id="RHEA-COMP:13556"/>
        <dbReference type="ChEBI" id="CHEBI:29950"/>
        <dbReference type="ChEBI" id="CHEBI:82612"/>
        <dbReference type="ChEBI" id="CHEBI:137386"/>
        <dbReference type="ChEBI" id="CHEBI:137387"/>
        <dbReference type="EC" id="2.1.1.63"/>
    </reaction>
</comment>
<dbReference type="SMART" id="SM00342">
    <property type="entry name" value="HTH_ARAC"/>
    <property type="match status" value="1"/>
</dbReference>
<dbReference type="InterPro" id="IPR036631">
    <property type="entry name" value="MGMT_N_sf"/>
</dbReference>
<dbReference type="GO" id="GO:0003700">
    <property type="term" value="F:DNA-binding transcription factor activity"/>
    <property type="evidence" value="ECO:0007669"/>
    <property type="project" value="InterPro"/>
</dbReference>
<dbReference type="Gene3D" id="3.30.160.70">
    <property type="entry name" value="Methylated DNA-protein cysteine methyltransferase domain"/>
    <property type="match status" value="1"/>
</dbReference>
<comment type="similarity">
    <text evidence="2 12">Belongs to the MGMT family.</text>
</comment>
<evidence type="ECO:0000256" key="3">
    <source>
        <dbReference type="ARBA" id="ARBA00022490"/>
    </source>
</evidence>
<dbReference type="InterPro" id="IPR008332">
    <property type="entry name" value="MethylG_MeTrfase_N"/>
</dbReference>
<sequence length="352" mass="40320">MPVTEINEIKKYYQALLTKDQSYIGIFYAGVKTTSIFCIATCRAKKPKLENTEFFYTVKEALNAGYRPCKICRPTENANEAPEQIINAIKMITQNPKIKISDSVLRAHEISPEIVRRWFKKNYGITFQAYQRMYRINQAYQELKTGKKIIDVAFDNGYGSLSGFGYIYKKIAKNSPSGHLNNNIILINRLTTPIGPMFVCATQQGVCLLEFVDRRMLETEFKQLQQLLNATIIFGENEHIIQTRIQIKEYFEGKRKYFSIPLHTPGTDFQQAVWNCLKQIPYGELTTYKQQAEKLHNPQAVRAVANANGFNRIAIIIPCHRVIGSNGKLTGYGGGLERKKWLIDHEKSNLKS</sequence>
<dbReference type="Gene3D" id="1.10.10.10">
    <property type="entry name" value="Winged helix-like DNA-binding domain superfamily/Winged helix DNA-binding domain"/>
    <property type="match status" value="1"/>
</dbReference>
<evidence type="ECO:0000313" key="18">
    <source>
        <dbReference type="Proteomes" id="UP000027644"/>
    </source>
</evidence>
<keyword evidence="7" id="KW-0805">Transcription regulation</keyword>
<keyword evidence="9" id="KW-0804">Transcription</keyword>
<feature type="binding site" evidence="15">
    <location>
        <position position="69"/>
    </location>
    <ligand>
        <name>Zn(2+)</name>
        <dbReference type="ChEBI" id="CHEBI:29105"/>
    </ligand>
</feature>
<dbReference type="FunFam" id="1.10.10.10:FF:000214">
    <property type="entry name" value="Methylated-DNA--protein-cysteine methyltransferase"/>
    <property type="match status" value="1"/>
</dbReference>
<dbReference type="Gene3D" id="1.10.10.60">
    <property type="entry name" value="Homeodomain-like"/>
    <property type="match status" value="1"/>
</dbReference>
<keyword evidence="5 12" id="KW-0808">Transferase</keyword>
<evidence type="ECO:0000259" key="16">
    <source>
        <dbReference type="PROSITE" id="PS01124"/>
    </source>
</evidence>
<keyword evidence="4 12" id="KW-0489">Methyltransferase</keyword>
<feature type="binding site" evidence="15">
    <location>
        <position position="38"/>
    </location>
    <ligand>
        <name>Zn(2+)</name>
        <dbReference type="ChEBI" id="CHEBI:29105"/>
    </ligand>
</feature>
<dbReference type="Pfam" id="PF12833">
    <property type="entry name" value="HTH_18"/>
    <property type="match status" value="1"/>
</dbReference>
<dbReference type="PROSITE" id="PS00374">
    <property type="entry name" value="MGMT"/>
    <property type="match status" value="1"/>
</dbReference>
<dbReference type="GO" id="GO:0005737">
    <property type="term" value="C:cytoplasm"/>
    <property type="evidence" value="ECO:0007669"/>
    <property type="project" value="UniProtKB-SubCell"/>
</dbReference>
<feature type="binding site" evidence="14">
    <location>
        <position position="43"/>
    </location>
    <ligand>
        <name>DNA</name>
        <dbReference type="ChEBI" id="CHEBI:16991"/>
    </ligand>
</feature>
<dbReference type="InterPro" id="IPR023546">
    <property type="entry name" value="MGMT"/>
</dbReference>
<dbReference type="SUPFAM" id="SSF57884">
    <property type="entry name" value="Ada DNA repair protein, N-terminal domain (N-Ada 10)"/>
    <property type="match status" value="1"/>
</dbReference>
<comment type="function">
    <text evidence="12">Involved in the cellular defense against the biological effects of O6-methylguanine (O6-MeG) and O4-methylthymine (O4-MeT) in DNA. Repairs the methylated nucleobase in DNA by stoichiometrically transferring the methyl group to a cysteine residue in the enzyme. This is a suicide reaction: the enzyme is irreversibly inactivated.</text>
</comment>
<dbReference type="PANTHER" id="PTHR10815">
    <property type="entry name" value="METHYLATED-DNA--PROTEIN-CYSTEINE METHYLTRANSFERASE"/>
    <property type="match status" value="1"/>
</dbReference>
<feature type="binding site" evidence="14">
    <location>
        <position position="67"/>
    </location>
    <ligand>
        <name>DNA</name>
        <dbReference type="ChEBI" id="CHEBI:16991"/>
    </ligand>
</feature>
<name>A0A074V8X3_9NEIS</name>
<dbReference type="Gene3D" id="3.40.10.10">
    <property type="entry name" value="DNA Methylphosphotriester Repair Domain"/>
    <property type="match status" value="1"/>
</dbReference>
<dbReference type="InterPro" id="IPR018060">
    <property type="entry name" value="HTH_AraC"/>
</dbReference>
<dbReference type="InterPro" id="IPR001497">
    <property type="entry name" value="MethylDNA_cys_MeTrfase_AS"/>
</dbReference>
<evidence type="ECO:0000256" key="6">
    <source>
        <dbReference type="ARBA" id="ARBA00022763"/>
    </source>
</evidence>
<dbReference type="InterPro" id="IPR035451">
    <property type="entry name" value="Ada-like_dom_sf"/>
</dbReference>
<dbReference type="AlphaFoldDB" id="A0A074V8X3"/>
<evidence type="ECO:0000256" key="11">
    <source>
        <dbReference type="ARBA" id="ARBA00049348"/>
    </source>
</evidence>
<feature type="binding site" evidence="14">
    <location>
        <position position="34"/>
    </location>
    <ligand>
        <name>DNA</name>
        <dbReference type="ChEBI" id="CHEBI:16991"/>
    </ligand>
</feature>
<feature type="binding site" evidence="15">
    <location>
        <position position="72"/>
    </location>
    <ligand>
        <name>Zn(2+)</name>
        <dbReference type="ChEBI" id="CHEBI:29105"/>
    </ligand>
</feature>
<dbReference type="InterPro" id="IPR009057">
    <property type="entry name" value="Homeodomain-like_sf"/>
</dbReference>
<dbReference type="InterPro" id="IPR004026">
    <property type="entry name" value="Ada_DNA_repair_Zn-bd"/>
</dbReference>
<evidence type="ECO:0000256" key="13">
    <source>
        <dbReference type="PIRSR" id="PIRSR000409-1"/>
    </source>
</evidence>
<dbReference type="SUPFAM" id="SSF53155">
    <property type="entry name" value="Methylated DNA-protein cysteine methyltransferase domain"/>
    <property type="match status" value="1"/>
</dbReference>
<keyword evidence="6 12" id="KW-0227">DNA damage</keyword>
<feature type="binding site" evidence="15">
    <location>
        <position position="42"/>
    </location>
    <ligand>
        <name>Zn(2+)</name>
        <dbReference type="ChEBI" id="CHEBI:29105"/>
    </ligand>
</feature>
<keyword evidence="8" id="KW-0010">Activator</keyword>
<evidence type="ECO:0000256" key="10">
    <source>
        <dbReference type="ARBA" id="ARBA00023204"/>
    </source>
</evidence>
<dbReference type="Proteomes" id="UP000027644">
    <property type="component" value="Unassembled WGS sequence"/>
</dbReference>
<evidence type="ECO:0000256" key="14">
    <source>
        <dbReference type="PIRSR" id="PIRSR000409-2"/>
    </source>
</evidence>
<dbReference type="PANTHER" id="PTHR10815:SF5">
    <property type="entry name" value="METHYLATED-DNA--PROTEIN-CYSTEINE METHYLTRANSFERASE"/>
    <property type="match status" value="1"/>
</dbReference>
<dbReference type="NCBIfam" id="TIGR00589">
    <property type="entry name" value="ogt"/>
    <property type="match status" value="1"/>
</dbReference>
<dbReference type="CDD" id="cd06445">
    <property type="entry name" value="ATase"/>
    <property type="match status" value="1"/>
</dbReference>
<dbReference type="EC" id="2.1.1.63" evidence="12"/>
<feature type="active site" description="Nucleophile; methyl group acceptor from either O6-methylguanine or O4-methylthymine" evidence="13">
    <location>
        <position position="319"/>
    </location>
</feature>
<dbReference type="SUPFAM" id="SSF46767">
    <property type="entry name" value="Methylated DNA-protein cysteine methyltransferase, C-terminal domain"/>
    <property type="match status" value="1"/>
</dbReference>
<dbReference type="EMBL" id="AVQL01000378">
    <property type="protein sequence ID" value="KEQ01636.1"/>
    <property type="molecule type" value="Genomic_DNA"/>
</dbReference>
<evidence type="ECO:0000256" key="9">
    <source>
        <dbReference type="ARBA" id="ARBA00023163"/>
    </source>
</evidence>
<dbReference type="InterPro" id="IPR016221">
    <property type="entry name" value="Bifunct_regulatory_prot_Ada"/>
</dbReference>
<comment type="cofactor">
    <cofactor evidence="14">
        <name>Zn(2+)</name>
        <dbReference type="ChEBI" id="CHEBI:29105"/>
    </cofactor>
    <text evidence="14">Binds 1 zinc ion per subunit.</text>
</comment>
<evidence type="ECO:0000256" key="2">
    <source>
        <dbReference type="ARBA" id="ARBA00008711"/>
    </source>
</evidence>
<dbReference type="Pfam" id="PF02805">
    <property type="entry name" value="Ada_Zn_binding"/>
    <property type="match status" value="1"/>
</dbReference>
<evidence type="ECO:0000313" key="17">
    <source>
        <dbReference type="EMBL" id="KEQ01636.1"/>
    </source>
</evidence>
<dbReference type="PROSITE" id="PS01124">
    <property type="entry name" value="HTH_ARAC_FAMILY_2"/>
    <property type="match status" value="1"/>
</dbReference>
<keyword evidence="14" id="KW-0479">Metal-binding</keyword>
<comment type="miscellaneous">
    <text evidence="12">This enzyme catalyzes only one turnover and therefore is not strictly catalytic. According to one definition, an enzyme is a biocatalyst that acts repeatedly and over many reaction cycles.</text>
</comment>
<reference evidence="17 18" key="1">
    <citation type="journal article" date="2014" name="PLoS Genet.">
        <title>Hidden diversity in honey bee gut symbionts detected by single-cell genomics.</title>
        <authorList>
            <person name="Engel P."/>
            <person name="Stepanauskas R."/>
            <person name="Moran N."/>
        </authorList>
    </citation>
    <scope>NUCLEOTIDE SEQUENCE [LARGE SCALE GENOMIC DNA]</scope>
    <source>
        <strain evidence="17 18">SCGC AB-598-J21</strain>
    </source>
</reference>
<protein>
    <recommendedName>
        <fullName evidence="12">Methylated-DNA--protein-cysteine methyltransferase</fullName>
        <ecNumber evidence="12">2.1.1.63</ecNumber>
    </recommendedName>
    <alternativeName>
        <fullName evidence="12">6-O-methylguanine-DNA methyltransferase</fullName>
        <shortName evidence="12">MGMT</shortName>
    </alternativeName>
    <alternativeName>
        <fullName evidence="12">O-6-methylguanine-DNA-alkyltransferase</fullName>
    </alternativeName>
</protein>
<dbReference type="SUPFAM" id="SSF46689">
    <property type="entry name" value="Homeodomain-like"/>
    <property type="match status" value="1"/>
</dbReference>
<evidence type="ECO:0000256" key="7">
    <source>
        <dbReference type="ARBA" id="ARBA00023015"/>
    </source>
</evidence>
<evidence type="ECO:0000256" key="15">
    <source>
        <dbReference type="PIRSR" id="PIRSR000409-3"/>
    </source>
</evidence>
<dbReference type="InterPro" id="IPR036217">
    <property type="entry name" value="MethylDNA_cys_MeTrfase_DNAb"/>
</dbReference>
<feature type="active site" description="Nucleophile; methyl group acceptor" evidence="12">
    <location>
        <position position="319"/>
    </location>
</feature>
<evidence type="ECO:0000256" key="5">
    <source>
        <dbReference type="ARBA" id="ARBA00022679"/>
    </source>
</evidence>
<dbReference type="GO" id="GO:0006307">
    <property type="term" value="P:DNA alkylation repair"/>
    <property type="evidence" value="ECO:0007669"/>
    <property type="project" value="UniProtKB-UniRule"/>
</dbReference>
<dbReference type="GO" id="GO:0008270">
    <property type="term" value="F:zinc ion binding"/>
    <property type="evidence" value="ECO:0007669"/>
    <property type="project" value="InterPro"/>
</dbReference>
<dbReference type="GO" id="GO:0032259">
    <property type="term" value="P:methylation"/>
    <property type="evidence" value="ECO:0007669"/>
    <property type="project" value="UniProtKB-KW"/>
</dbReference>
<comment type="subcellular location">
    <subcellularLocation>
        <location evidence="12">Cytoplasm</location>
    </subcellularLocation>
</comment>
<comment type="caution">
    <text evidence="17">The sequence shown here is derived from an EMBL/GenBank/DDBJ whole genome shotgun (WGS) entry which is preliminary data.</text>
</comment>
<feature type="active site" description="Nucleophile; methyl group acceptor from methylphosphotriester" evidence="13">
    <location>
        <position position="38"/>
    </location>
</feature>
<dbReference type="GO" id="GO:0003908">
    <property type="term" value="F:methylated-DNA-[protein]-cysteine S-methyltransferase activity"/>
    <property type="evidence" value="ECO:0007669"/>
    <property type="project" value="UniProtKB-UniRule"/>
</dbReference>
<keyword evidence="14" id="KW-0862">Zinc</keyword>
<accession>A0A074V8X3</accession>